<name>V5B568_9GAMM</name>
<comment type="caution">
    <text evidence="2">The sequence shown here is derived from an EMBL/GenBank/DDBJ whole genome shotgun (WGS) entry which is preliminary data.</text>
</comment>
<keyword evidence="3" id="KW-1185">Reference proteome</keyword>
<dbReference type="STRING" id="1116472.MGMO_147c00040"/>
<evidence type="ECO:0000259" key="1">
    <source>
        <dbReference type="Pfam" id="PF18475"/>
    </source>
</evidence>
<sequence>MEINEKKGRTNYIFIDYENVQPSSLSLPPDYPFKVLLFIGANQTKISVELAASMQELGKNAEYIKIEGNGKNALDFHVAFYLGKLFEKDPNGYFHIISKDSGFDLLIKHLRERRVLIQRYNQINDIPILKISNSKTLSEKTEEIVRFLINRGNAKPRKLENLSNAINALFMKTLDAEELNNLIKELIRRDLVVIDGSKVHYKLTSDEP</sequence>
<protein>
    <recommendedName>
        <fullName evidence="1">PIN-like domain-containing protein</fullName>
    </recommendedName>
</protein>
<organism evidence="2 3">
    <name type="scientific">Methyloglobulus morosus KoM1</name>
    <dbReference type="NCBI Taxonomy" id="1116472"/>
    <lineage>
        <taxon>Bacteria</taxon>
        <taxon>Pseudomonadati</taxon>
        <taxon>Pseudomonadota</taxon>
        <taxon>Gammaproteobacteria</taxon>
        <taxon>Methylococcales</taxon>
        <taxon>Methylococcaceae</taxon>
        <taxon>Methyloglobulus</taxon>
    </lineage>
</organism>
<proteinExistence type="predicted"/>
<reference evidence="2 3" key="1">
    <citation type="journal article" date="2013" name="Genome Announc.">
        <title>Draft Genome Sequence of the Methanotrophic Gammaproteobacterium Methyloglobulus morosus DSM 22980 Strain KoM1.</title>
        <authorList>
            <person name="Poehlein A."/>
            <person name="Deutzmann J.S."/>
            <person name="Daniel R."/>
            <person name="Simeonova D.D."/>
        </authorList>
    </citation>
    <scope>NUCLEOTIDE SEQUENCE [LARGE SCALE GENOMIC DNA]</scope>
    <source>
        <strain evidence="2 3">KoM1</strain>
    </source>
</reference>
<gene>
    <name evidence="2" type="ORF">MGMO_147c00040</name>
</gene>
<evidence type="ECO:0000313" key="2">
    <source>
        <dbReference type="EMBL" id="ESS68365.1"/>
    </source>
</evidence>
<dbReference type="eggNOG" id="COG1432">
    <property type="taxonomic scope" value="Bacteria"/>
</dbReference>
<dbReference type="PATRIC" id="fig|1116472.3.peg.3617"/>
<dbReference type="Proteomes" id="UP000017842">
    <property type="component" value="Unassembled WGS sequence"/>
</dbReference>
<accession>V5B568</accession>
<feature type="domain" description="PIN-like" evidence="1">
    <location>
        <begin position="14"/>
        <end position="112"/>
    </location>
</feature>
<dbReference type="Pfam" id="PF18475">
    <property type="entry name" value="PIN7"/>
    <property type="match status" value="1"/>
</dbReference>
<evidence type="ECO:0000313" key="3">
    <source>
        <dbReference type="Proteomes" id="UP000017842"/>
    </source>
</evidence>
<dbReference type="AlphaFoldDB" id="V5B568"/>
<dbReference type="InterPro" id="IPR041494">
    <property type="entry name" value="PIN7"/>
</dbReference>
<dbReference type="OrthoDB" id="9791898at2"/>
<dbReference type="RefSeq" id="WP_023496236.1">
    <property type="nucleotide sequence ID" value="NZ_AYLO01000136.1"/>
</dbReference>
<dbReference type="EMBL" id="AYLO01000136">
    <property type="protein sequence ID" value="ESS68365.1"/>
    <property type="molecule type" value="Genomic_DNA"/>
</dbReference>